<organism evidence="7 8">
    <name type="scientific">Pannonibacter indicus</name>
    <dbReference type="NCBI Taxonomy" id="466044"/>
    <lineage>
        <taxon>Bacteria</taxon>
        <taxon>Pseudomonadati</taxon>
        <taxon>Pseudomonadota</taxon>
        <taxon>Alphaproteobacteria</taxon>
        <taxon>Hyphomicrobiales</taxon>
        <taxon>Stappiaceae</taxon>
        <taxon>Pannonibacter</taxon>
    </lineage>
</organism>
<dbReference type="SMART" id="SM00046">
    <property type="entry name" value="DAGKc"/>
    <property type="match status" value="1"/>
</dbReference>
<evidence type="ECO:0000313" key="7">
    <source>
        <dbReference type="EMBL" id="CUA94928.1"/>
    </source>
</evidence>
<dbReference type="InterPro" id="IPR001206">
    <property type="entry name" value="Diacylglycerol_kinase_cat_dom"/>
</dbReference>
<dbReference type="Proteomes" id="UP000183900">
    <property type="component" value="Unassembled WGS sequence"/>
</dbReference>
<evidence type="ECO:0000256" key="1">
    <source>
        <dbReference type="ARBA" id="ARBA00022679"/>
    </source>
</evidence>
<dbReference type="SUPFAM" id="SSF111331">
    <property type="entry name" value="NAD kinase/diacylglycerol kinase-like"/>
    <property type="match status" value="1"/>
</dbReference>
<dbReference type="EMBL" id="CYHE01000003">
    <property type="protein sequence ID" value="CUA94928.1"/>
    <property type="molecule type" value="Genomic_DNA"/>
</dbReference>
<dbReference type="RefSeq" id="WP_055455129.1">
    <property type="nucleotide sequence ID" value="NZ_CYHE01000003.1"/>
</dbReference>
<feature type="domain" description="DAGKc" evidence="6">
    <location>
        <begin position="40"/>
        <end position="172"/>
    </location>
</feature>
<sequence length="341" mass="35693">MKPLRKADFMAGDDSSGPEETRAAAHSQEGGSGAHDSAAALARSVLILANPVSGGYRPRLLQDIAARLESQGCTVTIRLTRRAGEIGEICADPALRTGILAVAGGDGSVNEAIRGFQQNTAAAAPELAVIPCGTANVLAAELKLPRSAEGIARMMLQRRSVPLHYGLANGRPFVLMASAGFDAEVVHAVPLALKRRLGKLAYVLTALDIAFSRHGEDLFVRIGDEPENGDHAGRTLTCRLAVVTKARHYGGPFVICPDGGVTRPGLHLLALEKDTPLAALRFGLALLTGRLHKTKGATLVPVNSLTLTSRRAVPAQIDGDPFGVTPLTLTDGNRPLALLVG</sequence>
<dbReference type="InterPro" id="IPR050187">
    <property type="entry name" value="Lipid_Phosphate_FormReg"/>
</dbReference>
<dbReference type="OrthoDB" id="9815110at2"/>
<evidence type="ECO:0000259" key="6">
    <source>
        <dbReference type="PROSITE" id="PS50146"/>
    </source>
</evidence>
<dbReference type="GO" id="GO:0005524">
    <property type="term" value="F:ATP binding"/>
    <property type="evidence" value="ECO:0007669"/>
    <property type="project" value="UniProtKB-KW"/>
</dbReference>
<dbReference type="AlphaFoldDB" id="A0A0K6HVV6"/>
<dbReference type="PANTHER" id="PTHR12358:SF106">
    <property type="entry name" value="LIPID KINASE YEGS"/>
    <property type="match status" value="1"/>
</dbReference>
<gene>
    <name evidence="7" type="ORF">Ga0061067_103363</name>
</gene>
<keyword evidence="8" id="KW-1185">Reference proteome</keyword>
<keyword evidence="3 7" id="KW-0418">Kinase</keyword>
<dbReference type="GO" id="GO:0016301">
    <property type="term" value="F:kinase activity"/>
    <property type="evidence" value="ECO:0007669"/>
    <property type="project" value="UniProtKB-KW"/>
</dbReference>
<dbReference type="InterPro" id="IPR016064">
    <property type="entry name" value="NAD/diacylglycerol_kinase_sf"/>
</dbReference>
<evidence type="ECO:0000313" key="8">
    <source>
        <dbReference type="Proteomes" id="UP000183900"/>
    </source>
</evidence>
<proteinExistence type="predicted"/>
<dbReference type="Gene3D" id="3.40.50.10330">
    <property type="entry name" value="Probable inorganic polyphosphate/atp-NAD kinase, domain 1"/>
    <property type="match status" value="1"/>
</dbReference>
<keyword evidence="1" id="KW-0808">Transferase</keyword>
<accession>A0A0K6HVV6</accession>
<evidence type="ECO:0000256" key="2">
    <source>
        <dbReference type="ARBA" id="ARBA00022741"/>
    </source>
</evidence>
<feature type="region of interest" description="Disordered" evidence="5">
    <location>
        <begin position="1"/>
        <end position="34"/>
    </location>
</feature>
<keyword evidence="2" id="KW-0547">Nucleotide-binding</keyword>
<dbReference type="InterPro" id="IPR045540">
    <property type="entry name" value="YegS/DAGK_C"/>
</dbReference>
<evidence type="ECO:0000256" key="5">
    <source>
        <dbReference type="SAM" id="MobiDB-lite"/>
    </source>
</evidence>
<keyword evidence="4" id="KW-0067">ATP-binding</keyword>
<dbReference type="GO" id="GO:0005886">
    <property type="term" value="C:plasma membrane"/>
    <property type="evidence" value="ECO:0007669"/>
    <property type="project" value="TreeGrafter"/>
</dbReference>
<evidence type="ECO:0000256" key="4">
    <source>
        <dbReference type="ARBA" id="ARBA00022840"/>
    </source>
</evidence>
<dbReference type="Pfam" id="PF19279">
    <property type="entry name" value="YegS_C"/>
    <property type="match status" value="1"/>
</dbReference>
<name>A0A0K6HVV6_9HYPH</name>
<protein>
    <submittedName>
        <fullName evidence="7">Diacylglycerol kinase family enzyme</fullName>
    </submittedName>
</protein>
<evidence type="ECO:0000256" key="3">
    <source>
        <dbReference type="ARBA" id="ARBA00022777"/>
    </source>
</evidence>
<dbReference type="PROSITE" id="PS50146">
    <property type="entry name" value="DAGK"/>
    <property type="match status" value="1"/>
</dbReference>
<dbReference type="Gene3D" id="2.60.200.40">
    <property type="match status" value="1"/>
</dbReference>
<dbReference type="Pfam" id="PF00781">
    <property type="entry name" value="DAGK_cat"/>
    <property type="match status" value="1"/>
</dbReference>
<dbReference type="InterPro" id="IPR017438">
    <property type="entry name" value="ATP-NAD_kinase_N"/>
</dbReference>
<dbReference type="PANTHER" id="PTHR12358">
    <property type="entry name" value="SPHINGOSINE KINASE"/>
    <property type="match status" value="1"/>
</dbReference>
<reference evidence="8" key="1">
    <citation type="submission" date="2015-08" db="EMBL/GenBank/DDBJ databases">
        <authorList>
            <person name="Varghese N."/>
        </authorList>
    </citation>
    <scope>NUCLEOTIDE SEQUENCE [LARGE SCALE GENOMIC DNA]</scope>
    <source>
        <strain evidence="8">DSM 23407</strain>
    </source>
</reference>